<dbReference type="EMBL" id="JAGFNS010000010">
    <property type="protein sequence ID" value="MBO3739275.1"/>
    <property type="molecule type" value="Genomic_DNA"/>
</dbReference>
<accession>A0ABS3UKG2</accession>
<feature type="repeat" description="ANK" evidence="1">
    <location>
        <begin position="406"/>
        <end position="438"/>
    </location>
</feature>
<dbReference type="PROSITE" id="PS50088">
    <property type="entry name" value="ANK_REPEAT"/>
    <property type="match status" value="1"/>
</dbReference>
<evidence type="ECO:0000313" key="3">
    <source>
        <dbReference type="Proteomes" id="UP000679690"/>
    </source>
</evidence>
<protein>
    <submittedName>
        <fullName evidence="2">Ankyrin repeat domain-containing protein</fullName>
    </submittedName>
</protein>
<evidence type="ECO:0000256" key="1">
    <source>
        <dbReference type="PROSITE-ProRule" id="PRU00023"/>
    </source>
</evidence>
<keyword evidence="1" id="KW-0040">ANK repeat</keyword>
<name>A0ABS3UKG2_9ACTN</name>
<dbReference type="Proteomes" id="UP000679690">
    <property type="component" value="Unassembled WGS sequence"/>
</dbReference>
<comment type="caution">
    <text evidence="2">The sequence shown here is derived from an EMBL/GenBank/DDBJ whole genome shotgun (WGS) entry which is preliminary data.</text>
</comment>
<dbReference type="Gene3D" id="1.25.40.20">
    <property type="entry name" value="Ankyrin repeat-containing domain"/>
    <property type="match status" value="1"/>
</dbReference>
<organism evidence="2 3">
    <name type="scientific">Actinoplanes flavus</name>
    <dbReference type="NCBI Taxonomy" id="2820290"/>
    <lineage>
        <taxon>Bacteria</taxon>
        <taxon>Bacillati</taxon>
        <taxon>Actinomycetota</taxon>
        <taxon>Actinomycetes</taxon>
        <taxon>Micromonosporales</taxon>
        <taxon>Micromonosporaceae</taxon>
        <taxon>Actinoplanes</taxon>
    </lineage>
</organism>
<reference evidence="2 3" key="1">
    <citation type="submission" date="2021-03" db="EMBL/GenBank/DDBJ databases">
        <title>Actinoplanes flavus sp. nov., a novel actinomycete isolated from Coconut Palm rhizosphere soil.</title>
        <authorList>
            <person name="Luo X."/>
        </authorList>
    </citation>
    <scope>NUCLEOTIDE SEQUENCE [LARGE SCALE GENOMIC DNA]</scope>
    <source>
        <strain evidence="2 3">NEAU-H7</strain>
    </source>
</reference>
<dbReference type="SUPFAM" id="SSF48403">
    <property type="entry name" value="Ankyrin repeat"/>
    <property type="match status" value="1"/>
</dbReference>
<dbReference type="InterPro" id="IPR002110">
    <property type="entry name" value="Ankyrin_rpt"/>
</dbReference>
<dbReference type="RefSeq" id="WP_208468426.1">
    <property type="nucleotide sequence ID" value="NZ_JAGFNS010000010.1"/>
</dbReference>
<dbReference type="PROSITE" id="PS50297">
    <property type="entry name" value="ANK_REP_REGION"/>
    <property type="match status" value="1"/>
</dbReference>
<gene>
    <name evidence="2" type="ORF">J5X75_17270</name>
</gene>
<dbReference type="InterPro" id="IPR036770">
    <property type="entry name" value="Ankyrin_rpt-contain_sf"/>
</dbReference>
<sequence length="503" mass="55656">MSRRHDPLELSDWERVRRYAVPGWMIAECAAARERGDWRAACEAALFDVAVDDPAPVADLLAGFAPDLLRWHLPRTLGGSVHVRGWRTYLLAGDGPIGPDTMVLLVRTPDVQCGANRMSLEAVRADDLGGRPVHPLPPWLWDARRAADLPTVMPTEPTTDRAALAERWTAAGWELDDGGFGSWQSWHVALLRGIDPVLAARELRRIPAQFGHRSWEVQGRWDASQVRLESSGDRLRVTTSTKAAAGTDAVKLRLLAEALQPPIDLALIRSGQVDPADLHPLVRAALAPAATGELDTSVLPAVFTEERVFRVRCRGVWHWVAVRAGRLELSEHSEAERQRELSLRAFGGEISGCFAADLAWRGQAKWLPRALRDYRKDLWLRLEFGGSRVVVAALDAGLEPRLRDGGGRTLVHLLGAFGDPAVLARLLAAGLDVNARDRQGVTPLYEAVLWRWPLHLIVALVEAGARPRMEAQGVSPIRFLERLRPRDLTPDRAAVLNYLKEKA</sequence>
<evidence type="ECO:0000313" key="2">
    <source>
        <dbReference type="EMBL" id="MBO3739275.1"/>
    </source>
</evidence>
<keyword evidence="3" id="KW-1185">Reference proteome</keyword>
<proteinExistence type="predicted"/>